<evidence type="ECO:0000313" key="3">
    <source>
        <dbReference type="Proteomes" id="UP001206067"/>
    </source>
</evidence>
<feature type="transmembrane region" description="Helical" evidence="1">
    <location>
        <begin position="34"/>
        <end position="54"/>
    </location>
</feature>
<feature type="transmembrane region" description="Helical" evidence="1">
    <location>
        <begin position="66"/>
        <end position="88"/>
    </location>
</feature>
<keyword evidence="1" id="KW-0812">Transmembrane</keyword>
<dbReference type="PANTHER" id="PTHR18640:SF5">
    <property type="entry name" value="SODIUM_BILE ACID COTRANSPORTER 7"/>
    <property type="match status" value="1"/>
</dbReference>
<feature type="transmembrane region" description="Helical" evidence="1">
    <location>
        <begin position="12"/>
        <end position="28"/>
    </location>
</feature>
<feature type="transmembrane region" description="Helical" evidence="1">
    <location>
        <begin position="94"/>
        <end position="113"/>
    </location>
</feature>
<evidence type="ECO:0000256" key="1">
    <source>
        <dbReference type="SAM" id="Phobius"/>
    </source>
</evidence>
<dbReference type="InterPro" id="IPR016833">
    <property type="entry name" value="Put_Na-Bile_cotransptr"/>
</dbReference>
<feature type="transmembrane region" description="Helical" evidence="1">
    <location>
        <begin position="263"/>
        <end position="285"/>
    </location>
</feature>
<evidence type="ECO:0000313" key="2">
    <source>
        <dbReference type="EMBL" id="MCR2834006.1"/>
    </source>
</evidence>
<protein>
    <submittedName>
        <fullName evidence="2">Bile acid:sodium symporter</fullName>
    </submittedName>
</protein>
<proteinExistence type="predicted"/>
<accession>A0ABT1XQT0</accession>
<feature type="transmembrane region" description="Helical" evidence="1">
    <location>
        <begin position="229"/>
        <end position="251"/>
    </location>
</feature>
<keyword evidence="3" id="KW-1185">Reference proteome</keyword>
<dbReference type="InterPro" id="IPR038770">
    <property type="entry name" value="Na+/solute_symporter_sf"/>
</dbReference>
<keyword evidence="1" id="KW-0472">Membrane</keyword>
<dbReference type="Proteomes" id="UP001206067">
    <property type="component" value="Unassembled WGS sequence"/>
</dbReference>
<comment type="caution">
    <text evidence="2">The sequence shown here is derived from an EMBL/GenBank/DDBJ whole genome shotgun (WGS) entry which is preliminary data.</text>
</comment>
<feature type="transmembrane region" description="Helical" evidence="1">
    <location>
        <begin position="297"/>
        <end position="317"/>
    </location>
</feature>
<dbReference type="RefSeq" id="WP_257595784.1">
    <property type="nucleotide sequence ID" value="NZ_JANKHH010000004.1"/>
</dbReference>
<reference evidence="2 3" key="1">
    <citation type="submission" date="2022-08" db="EMBL/GenBank/DDBJ databases">
        <title>Polyphasic taxonomy analysis of Qipengyuania sp.RS5-5.</title>
        <authorList>
            <person name="Xamxidin M."/>
            <person name="Wu M."/>
        </authorList>
    </citation>
    <scope>NUCLEOTIDE SEQUENCE [LARGE SCALE GENOMIC DNA]</scope>
    <source>
        <strain evidence="2 3">RS5-5</strain>
    </source>
</reference>
<dbReference type="EMBL" id="JANKHH010000004">
    <property type="protein sequence ID" value="MCR2834006.1"/>
    <property type="molecule type" value="Genomic_DNA"/>
</dbReference>
<dbReference type="Pfam" id="PF13593">
    <property type="entry name" value="SBF_like"/>
    <property type="match status" value="1"/>
</dbReference>
<feature type="transmembrane region" description="Helical" evidence="1">
    <location>
        <begin position="164"/>
        <end position="185"/>
    </location>
</feature>
<feature type="transmembrane region" description="Helical" evidence="1">
    <location>
        <begin position="197"/>
        <end position="217"/>
    </location>
</feature>
<sequence>MARVAALFDPMVRLLILAIALAALFPAVDEWLELSRLVSSGGIFLLFLVNGLRIERQQILQGFARLGYFLPLFLWVFGVMALAGLAIAKLSYGIVPPLISLGFLYLGTLPSTVQSATSYTLLANGNAALAVIGAALLNVAGVFITAPLFAMLGGGAVPDVGSDTIMRIALLLVLPLVIGMAVQDWTRGWIDRQRSRLVWLDRVVIALAVYVASSGAVEQGIGSKISPGSWAGLGGFTALFLAFGHWGSWLASGLLRLPTADRIAFLFAGSQKSIAIGAPLAALLIPPEAAGFVIAPLLLYHLLQLVIAAPVSLRLAADSG</sequence>
<keyword evidence="1" id="KW-1133">Transmembrane helix</keyword>
<name>A0ABT1XQT0_9SPHN</name>
<dbReference type="Gene3D" id="1.20.1530.20">
    <property type="match status" value="1"/>
</dbReference>
<feature type="transmembrane region" description="Helical" evidence="1">
    <location>
        <begin position="125"/>
        <end position="152"/>
    </location>
</feature>
<gene>
    <name evidence="2" type="ORF">NSO95_08610</name>
</gene>
<dbReference type="PANTHER" id="PTHR18640">
    <property type="entry name" value="SOLUTE CARRIER FAMILY 10 MEMBER 7"/>
    <property type="match status" value="1"/>
</dbReference>
<organism evidence="2 3">
    <name type="scientific">Parerythrobacter lacustris</name>
    <dbReference type="NCBI Taxonomy" id="2969984"/>
    <lineage>
        <taxon>Bacteria</taxon>
        <taxon>Pseudomonadati</taxon>
        <taxon>Pseudomonadota</taxon>
        <taxon>Alphaproteobacteria</taxon>
        <taxon>Sphingomonadales</taxon>
        <taxon>Erythrobacteraceae</taxon>
        <taxon>Parerythrobacter</taxon>
    </lineage>
</organism>